<reference evidence="2 3" key="1">
    <citation type="journal article" date="2019" name="Int. J. Syst. Evol. Microbiol.">
        <title>The Global Catalogue of Microorganisms (GCM) 10K type strain sequencing project: providing services to taxonomists for standard genome sequencing and annotation.</title>
        <authorList>
            <consortium name="The Broad Institute Genomics Platform"/>
            <consortium name="The Broad Institute Genome Sequencing Center for Infectious Disease"/>
            <person name="Wu L."/>
            <person name="Ma J."/>
        </authorList>
    </citation>
    <scope>NUCLEOTIDE SEQUENCE [LARGE SCALE GENOMIC DNA]</scope>
    <source>
        <strain evidence="2 3">JCM 14546</strain>
    </source>
</reference>
<dbReference type="Gene3D" id="3.90.1300.10">
    <property type="entry name" value="Amidase signature (AS) domain"/>
    <property type="match status" value="1"/>
</dbReference>
<dbReference type="InterPro" id="IPR036928">
    <property type="entry name" value="AS_sf"/>
</dbReference>
<dbReference type="PANTHER" id="PTHR11895:SF76">
    <property type="entry name" value="INDOLEACETAMIDE HYDROLASE"/>
    <property type="match status" value="1"/>
</dbReference>
<evidence type="ECO:0000313" key="3">
    <source>
        <dbReference type="Proteomes" id="UP001500755"/>
    </source>
</evidence>
<dbReference type="SUPFAM" id="SSF75304">
    <property type="entry name" value="Amidase signature (AS) enzymes"/>
    <property type="match status" value="1"/>
</dbReference>
<dbReference type="EMBL" id="BAAANO010000005">
    <property type="protein sequence ID" value="GAA2001274.1"/>
    <property type="molecule type" value="Genomic_DNA"/>
</dbReference>
<dbReference type="PANTHER" id="PTHR11895">
    <property type="entry name" value="TRANSAMIDASE"/>
    <property type="match status" value="1"/>
</dbReference>
<organism evidence="2 3">
    <name type="scientific">Brevibacterium samyangense</name>
    <dbReference type="NCBI Taxonomy" id="366888"/>
    <lineage>
        <taxon>Bacteria</taxon>
        <taxon>Bacillati</taxon>
        <taxon>Actinomycetota</taxon>
        <taxon>Actinomycetes</taxon>
        <taxon>Micrococcales</taxon>
        <taxon>Brevibacteriaceae</taxon>
        <taxon>Brevibacterium</taxon>
    </lineage>
</organism>
<dbReference type="Pfam" id="PF01425">
    <property type="entry name" value="Amidase"/>
    <property type="match status" value="1"/>
</dbReference>
<comment type="caution">
    <text evidence="2">The sequence shown here is derived from an EMBL/GenBank/DDBJ whole genome shotgun (WGS) entry which is preliminary data.</text>
</comment>
<evidence type="ECO:0000259" key="1">
    <source>
        <dbReference type="Pfam" id="PF01425"/>
    </source>
</evidence>
<accession>A0ABN2T822</accession>
<name>A0ABN2T822_9MICO</name>
<dbReference type="InterPro" id="IPR023631">
    <property type="entry name" value="Amidase_dom"/>
</dbReference>
<dbReference type="InterPro" id="IPR020556">
    <property type="entry name" value="Amidase_CS"/>
</dbReference>
<feature type="domain" description="Amidase" evidence="1">
    <location>
        <begin position="5"/>
        <end position="446"/>
    </location>
</feature>
<dbReference type="InterPro" id="IPR000120">
    <property type="entry name" value="Amidase"/>
</dbReference>
<gene>
    <name evidence="2" type="ORF">GCM10009755_07050</name>
</gene>
<evidence type="ECO:0000313" key="2">
    <source>
        <dbReference type="EMBL" id="GAA2001274.1"/>
    </source>
</evidence>
<proteinExistence type="predicted"/>
<dbReference type="Proteomes" id="UP001500755">
    <property type="component" value="Unassembled WGS sequence"/>
</dbReference>
<sequence length="478" mass="50892">MRIHLDRIAEVNPQVNAIVGLDPEAALAAARDFDTAGRRKDGLLLSGLPVAVKDLIPAAGFRHTQGSPAYADRVATTDHSVVRRMKEAGALVIGKTNVPEFGLGSHSFNPVYGVTRNPYDLSRAAGGSSGGAAAALASRMLPVADGSDTGGSLRNPASFCNVVGFRPSIGRVPNLPDQVPFGQSSVKGPMGRDVQDTALLLAVLAYFEPRLPYSVEPDTAAYLAVARAAEDEDLFGEEIAARRGASAGGRSGERPLAAWTMDLSGTVPVDADVRAVVTRALAGLESSGTFDLVEAHPDYTEAVGVGRVLRALQLLTTLGPLVAERPELVKPDARENVAIGAALTAEQIAEAERGHARIFSRTVDFFDTHDVLLTPTCQVAPFDVHERYPRTVDGQEMGDYLEWMSMPYTFTVTGHPALTVPVGFTEAGLPVGLQVVGPYRREDLVLEYGRRIERAVGSGRIAPEIPTDAPVDRFPDIR</sequence>
<keyword evidence="3" id="KW-1185">Reference proteome</keyword>
<dbReference type="PROSITE" id="PS00571">
    <property type="entry name" value="AMIDASES"/>
    <property type="match status" value="1"/>
</dbReference>
<protein>
    <submittedName>
        <fullName evidence="2">Amidase</fullName>
    </submittedName>
</protein>